<sequence>MGEIYDSNKRVLPDRLPWMMKQIWSDILFLHYPVKKEKIEILLPPKIQLDTYEGQAWITIVPYVIKSIGVRGLPFIPLGRGIPGINVRTYVKMGEKPGIYFLKLALPQKLTAMMAKYLFHLPYISMDLSFEKTEKMIQFESKTTPLPFTCQYRVLPASSPIKKETLEEWLLERYCFYTTNTKGKVIRCDIIHEPWFIHKVELVGIENGILSTFHIQSESTHPLIQYSKDANVRLWPIVTAK</sequence>
<dbReference type="RefSeq" id="WP_208650119.1">
    <property type="nucleotide sequence ID" value="NZ_CP036528.1"/>
</dbReference>
<dbReference type="AlphaFoldDB" id="A0A4P6UWJ7"/>
<keyword evidence="2" id="KW-1185">Reference proteome</keyword>
<dbReference type="Pfam" id="PF09844">
    <property type="entry name" value="DUF2071"/>
    <property type="match status" value="1"/>
</dbReference>
<dbReference type="KEGG" id="uth:DKZ56_11475"/>
<evidence type="ECO:0000313" key="2">
    <source>
        <dbReference type="Proteomes" id="UP000291151"/>
    </source>
</evidence>
<dbReference type="EMBL" id="CP036528">
    <property type="protein sequence ID" value="QBK26428.1"/>
    <property type="molecule type" value="Genomic_DNA"/>
</dbReference>
<accession>A0A4P6UWJ7</accession>
<dbReference type="PANTHER" id="PTHR39186:SF1">
    <property type="entry name" value="DUF2071 DOMAIN-CONTAINING PROTEIN"/>
    <property type="match status" value="1"/>
</dbReference>
<gene>
    <name evidence="1" type="ORF">DKZ56_11475</name>
</gene>
<dbReference type="PANTHER" id="PTHR39186">
    <property type="entry name" value="DUF2071 FAMILY PROTEIN"/>
    <property type="match status" value="1"/>
</dbReference>
<organism evidence="1 2">
    <name type="scientific">Ureibacillus thermophilus</name>
    <dbReference type="NCBI Taxonomy" id="367743"/>
    <lineage>
        <taxon>Bacteria</taxon>
        <taxon>Bacillati</taxon>
        <taxon>Bacillota</taxon>
        <taxon>Bacilli</taxon>
        <taxon>Bacillales</taxon>
        <taxon>Caryophanaceae</taxon>
        <taxon>Ureibacillus</taxon>
    </lineage>
</organism>
<protein>
    <submittedName>
        <fullName evidence="1">DUF2071 domain-containing protein</fullName>
    </submittedName>
</protein>
<proteinExistence type="predicted"/>
<name>A0A4P6UWJ7_9BACL</name>
<evidence type="ECO:0000313" key="1">
    <source>
        <dbReference type="EMBL" id="QBK26428.1"/>
    </source>
</evidence>
<dbReference type="InterPro" id="IPR018644">
    <property type="entry name" value="DUF2071"/>
</dbReference>
<reference evidence="1 2" key="1">
    <citation type="submission" date="2019-02" db="EMBL/GenBank/DDBJ databases">
        <title>Ureibacillus thermophilus.</title>
        <authorList>
            <person name="Sunny J.S."/>
            <person name="Natarajan A."/>
            <person name="Saleena L.M."/>
        </authorList>
    </citation>
    <scope>NUCLEOTIDE SEQUENCE [LARGE SCALE GENOMIC DNA]</scope>
    <source>
        <strain evidence="1 2">LM102</strain>
    </source>
</reference>
<dbReference type="Proteomes" id="UP000291151">
    <property type="component" value="Chromosome"/>
</dbReference>